<dbReference type="STRING" id="479434.Sthe_3194"/>
<proteinExistence type="predicted"/>
<accession>D1C9V1</accession>
<gene>
    <name evidence="2" type="ordered locus">Sthe_3194</name>
</gene>
<reference evidence="2 3" key="2">
    <citation type="journal article" date="2010" name="Stand. Genomic Sci.">
        <title>Complete genome sequence of Desulfohalobium retbaense type strain (HR(100)).</title>
        <authorList>
            <person name="Spring S."/>
            <person name="Nolan M."/>
            <person name="Lapidus A."/>
            <person name="Glavina Del Rio T."/>
            <person name="Copeland A."/>
            <person name="Tice H."/>
            <person name="Cheng J.F."/>
            <person name="Lucas S."/>
            <person name="Land M."/>
            <person name="Chen F."/>
            <person name="Bruce D."/>
            <person name="Goodwin L."/>
            <person name="Pitluck S."/>
            <person name="Ivanova N."/>
            <person name="Mavromatis K."/>
            <person name="Mikhailova N."/>
            <person name="Pati A."/>
            <person name="Chen A."/>
            <person name="Palaniappan K."/>
            <person name="Hauser L."/>
            <person name="Chang Y.J."/>
            <person name="Jeffries C.D."/>
            <person name="Munk C."/>
            <person name="Kiss H."/>
            <person name="Chain P."/>
            <person name="Han C."/>
            <person name="Brettin T."/>
            <person name="Detter J.C."/>
            <person name="Schuler E."/>
            <person name="Goker M."/>
            <person name="Rohde M."/>
            <person name="Bristow J."/>
            <person name="Eisen J.A."/>
            <person name="Markowitz V."/>
            <person name="Hugenholtz P."/>
            <person name="Kyrpides N.C."/>
            <person name="Klenk H.P."/>
        </authorList>
    </citation>
    <scope>NUCLEOTIDE SEQUENCE [LARGE SCALE GENOMIC DNA]</scope>
    <source>
        <strain evidence="3">ATCC 49802 / DSM 20745 / S 6022</strain>
    </source>
</reference>
<evidence type="ECO:0000313" key="2">
    <source>
        <dbReference type="EMBL" id="ACZ40594.1"/>
    </source>
</evidence>
<dbReference type="Pfam" id="PF07883">
    <property type="entry name" value="Cupin_2"/>
    <property type="match status" value="1"/>
</dbReference>
<name>D1C9V1_SPHTD</name>
<dbReference type="AlphaFoldDB" id="D1C9V1"/>
<dbReference type="CDD" id="cd02238">
    <property type="entry name" value="cupin_KdgF"/>
    <property type="match status" value="1"/>
</dbReference>
<dbReference type="InterPro" id="IPR052535">
    <property type="entry name" value="Bacilysin_H2HPP_isomerase"/>
</dbReference>
<dbReference type="PANTHER" id="PTHR40112">
    <property type="entry name" value="H2HPP ISOMERASE"/>
    <property type="match status" value="1"/>
</dbReference>
<dbReference type="eggNOG" id="COG1917">
    <property type="taxonomic scope" value="Bacteria"/>
</dbReference>
<protein>
    <submittedName>
        <fullName evidence="2">Cupin 2 conserved barrel domain protein</fullName>
    </submittedName>
</protein>
<dbReference type="SUPFAM" id="SSF51182">
    <property type="entry name" value="RmlC-like cupins"/>
    <property type="match status" value="1"/>
</dbReference>
<evidence type="ECO:0000259" key="1">
    <source>
        <dbReference type="Pfam" id="PF07883"/>
    </source>
</evidence>
<dbReference type="InParanoid" id="D1C9V1"/>
<dbReference type="HOGENOM" id="CLU_134269_2_0_0"/>
<dbReference type="RefSeq" id="WP_012873629.1">
    <property type="nucleotide sequence ID" value="NC_013524.1"/>
</dbReference>
<dbReference type="EMBL" id="CP001824">
    <property type="protein sequence ID" value="ACZ40594.1"/>
    <property type="molecule type" value="Genomic_DNA"/>
</dbReference>
<dbReference type="PANTHER" id="PTHR40112:SF1">
    <property type="entry name" value="H2HPP ISOMERASE"/>
    <property type="match status" value="1"/>
</dbReference>
<dbReference type="Proteomes" id="UP000002027">
    <property type="component" value="Chromosome 2"/>
</dbReference>
<organism evidence="2 3">
    <name type="scientific">Sphaerobacter thermophilus (strain ATCC 49802 / DSM 20745 / KCCM 41009 / NCIMB 13125 / S 6022)</name>
    <dbReference type="NCBI Taxonomy" id="479434"/>
    <lineage>
        <taxon>Bacteria</taxon>
        <taxon>Pseudomonadati</taxon>
        <taxon>Thermomicrobiota</taxon>
        <taxon>Thermomicrobia</taxon>
        <taxon>Sphaerobacterales</taxon>
        <taxon>Sphaerobacterineae</taxon>
        <taxon>Sphaerobacteraceae</taxon>
        <taxon>Sphaerobacter</taxon>
    </lineage>
</organism>
<dbReference type="OrthoDB" id="9811153at2"/>
<sequence length="116" mass="12761">MTDVRAVAWDDIPDEEVYPGITRQVIHGERQTLVRYVYQPGSVFPQHHHPQEQVTAVLSGRIEFDVAGTRRVFGPGEVAVIPGDVPHGAQVVGDEVVETLNALSPRRDESPGPDRS</sequence>
<feature type="domain" description="Cupin type-2" evidence="1">
    <location>
        <begin position="36"/>
        <end position="100"/>
    </location>
</feature>
<reference evidence="3" key="1">
    <citation type="submission" date="2009-11" db="EMBL/GenBank/DDBJ databases">
        <title>The complete chromosome 2 of Sphaerobacter thermophilus DSM 20745.</title>
        <authorList>
            <person name="Lucas S."/>
            <person name="Copeland A."/>
            <person name="Lapidus A."/>
            <person name="Glavina del Rio T."/>
            <person name="Dalin E."/>
            <person name="Tice H."/>
            <person name="Bruce D."/>
            <person name="Goodwin L."/>
            <person name="Pitluck S."/>
            <person name="Kyrpides N."/>
            <person name="Mavromatis K."/>
            <person name="Ivanova N."/>
            <person name="Mikhailova N."/>
            <person name="LaButti K.M."/>
            <person name="Clum A."/>
            <person name="Sun H.I."/>
            <person name="Brettin T."/>
            <person name="Detter J.C."/>
            <person name="Han C."/>
            <person name="Larimer F."/>
            <person name="Land M."/>
            <person name="Hauser L."/>
            <person name="Markowitz V."/>
            <person name="Cheng J.F."/>
            <person name="Hugenholtz P."/>
            <person name="Woyke T."/>
            <person name="Wu D."/>
            <person name="Steenblock K."/>
            <person name="Schneider S."/>
            <person name="Pukall R."/>
            <person name="Goeker M."/>
            <person name="Klenk H.P."/>
            <person name="Eisen J.A."/>
        </authorList>
    </citation>
    <scope>NUCLEOTIDE SEQUENCE [LARGE SCALE GENOMIC DNA]</scope>
    <source>
        <strain evidence="3">ATCC 49802 / DSM 20745 / S 6022</strain>
    </source>
</reference>
<dbReference type="KEGG" id="sti:Sthe_3194"/>
<keyword evidence="3" id="KW-1185">Reference proteome</keyword>
<dbReference type="Gene3D" id="2.60.120.10">
    <property type="entry name" value="Jelly Rolls"/>
    <property type="match status" value="1"/>
</dbReference>
<evidence type="ECO:0000313" key="3">
    <source>
        <dbReference type="Proteomes" id="UP000002027"/>
    </source>
</evidence>
<dbReference type="InterPro" id="IPR014710">
    <property type="entry name" value="RmlC-like_jellyroll"/>
</dbReference>
<dbReference type="InterPro" id="IPR011051">
    <property type="entry name" value="RmlC_Cupin_sf"/>
</dbReference>
<dbReference type="InterPro" id="IPR013096">
    <property type="entry name" value="Cupin_2"/>
</dbReference>